<feature type="binding site" evidence="13">
    <location>
        <position position="172"/>
    </location>
    <ligand>
        <name>substrate</name>
    </ligand>
</feature>
<keyword evidence="8 13" id="KW-0288">FMN</keyword>
<comment type="cofactor">
    <cofactor evidence="13">
        <name>FMN</name>
        <dbReference type="ChEBI" id="CHEBI:58210"/>
    </cofactor>
    <text evidence="13">Binds 1 FMN per subunit.</text>
</comment>
<dbReference type="Proteomes" id="UP000267535">
    <property type="component" value="Unassembled WGS sequence"/>
</dbReference>
<keyword evidence="10 13" id="KW-0560">Oxidoreductase</keyword>
<dbReference type="NCBIfam" id="NF003652">
    <property type="entry name" value="PRK05286.2-5"/>
    <property type="match status" value="1"/>
</dbReference>
<dbReference type="InterPro" id="IPR001295">
    <property type="entry name" value="Dihydroorotate_DH_CS"/>
</dbReference>
<comment type="caution">
    <text evidence="15">The sequence shown here is derived from an EMBL/GenBank/DDBJ whole genome shotgun (WGS) entry which is preliminary data.</text>
</comment>
<dbReference type="InterPro" id="IPR005719">
    <property type="entry name" value="Dihydroorotate_DH_2"/>
</dbReference>
<comment type="similarity">
    <text evidence="4 13">Belongs to the dihydroorotate dehydrogenase family. Type 2 subfamily.</text>
</comment>
<dbReference type="Gene3D" id="3.20.20.70">
    <property type="entry name" value="Aldolase class I"/>
    <property type="match status" value="1"/>
</dbReference>
<comment type="pathway">
    <text evidence="3 13">Pyrimidine metabolism; UMP biosynthesis via de novo pathway; orotate from (S)-dihydroorotate (quinone route): step 1/1.</text>
</comment>
<evidence type="ECO:0000256" key="10">
    <source>
        <dbReference type="ARBA" id="ARBA00023002"/>
    </source>
</evidence>
<evidence type="ECO:0000256" key="2">
    <source>
        <dbReference type="ARBA" id="ARBA00004202"/>
    </source>
</evidence>
<dbReference type="PIRSF" id="PIRSF000164">
    <property type="entry name" value="DHO_oxidase"/>
    <property type="match status" value="1"/>
</dbReference>
<feature type="binding site" evidence="13">
    <location>
        <position position="172"/>
    </location>
    <ligand>
        <name>FMN</name>
        <dbReference type="ChEBI" id="CHEBI:58210"/>
    </ligand>
</feature>
<dbReference type="GO" id="GO:0106430">
    <property type="term" value="F:dihydroorotate dehydrogenase (quinone) activity"/>
    <property type="evidence" value="ECO:0007669"/>
    <property type="project" value="UniProtKB-EC"/>
</dbReference>
<feature type="binding site" evidence="13">
    <location>
        <begin position="318"/>
        <end position="319"/>
    </location>
    <ligand>
        <name>FMN</name>
        <dbReference type="ChEBI" id="CHEBI:58210"/>
    </ligand>
</feature>
<gene>
    <name evidence="13" type="primary">pyrD</name>
    <name evidence="15" type="ORF">EHS89_05585</name>
</gene>
<comment type="catalytic activity">
    <reaction evidence="12 13">
        <text>(S)-dihydroorotate + a quinone = orotate + a quinol</text>
        <dbReference type="Rhea" id="RHEA:30187"/>
        <dbReference type="ChEBI" id="CHEBI:24646"/>
        <dbReference type="ChEBI" id="CHEBI:30839"/>
        <dbReference type="ChEBI" id="CHEBI:30864"/>
        <dbReference type="ChEBI" id="CHEBI:132124"/>
        <dbReference type="EC" id="1.3.5.2"/>
    </reaction>
</comment>
<keyword evidence="16" id="KW-1185">Reference proteome</keyword>
<dbReference type="GO" id="GO:0005886">
    <property type="term" value="C:plasma membrane"/>
    <property type="evidence" value="ECO:0007669"/>
    <property type="project" value="UniProtKB-SubCell"/>
</dbReference>
<evidence type="ECO:0000256" key="6">
    <source>
        <dbReference type="ARBA" id="ARBA00022475"/>
    </source>
</evidence>
<evidence type="ECO:0000313" key="16">
    <source>
        <dbReference type="Proteomes" id="UP000267535"/>
    </source>
</evidence>
<dbReference type="PANTHER" id="PTHR48109:SF4">
    <property type="entry name" value="DIHYDROOROTATE DEHYDROGENASE (QUINONE), MITOCHONDRIAL"/>
    <property type="match status" value="1"/>
</dbReference>
<dbReference type="AlphaFoldDB" id="A0A3P1STM8"/>
<protein>
    <recommendedName>
        <fullName evidence="13">Dihydroorotate dehydrogenase (quinone)</fullName>
        <ecNumber evidence="13">1.3.5.2</ecNumber>
    </recommendedName>
    <alternativeName>
        <fullName evidence="13">DHOdehase</fullName>
        <shortName evidence="13">DHOD</shortName>
        <shortName evidence="13">DHODase</shortName>
    </alternativeName>
    <alternativeName>
        <fullName evidence="13">Dihydroorotate oxidase</fullName>
    </alternativeName>
</protein>
<evidence type="ECO:0000313" key="15">
    <source>
        <dbReference type="EMBL" id="RRD00559.1"/>
    </source>
</evidence>
<evidence type="ECO:0000256" key="8">
    <source>
        <dbReference type="ARBA" id="ARBA00022643"/>
    </source>
</evidence>
<evidence type="ECO:0000256" key="12">
    <source>
        <dbReference type="ARBA" id="ARBA00048639"/>
    </source>
</evidence>
<dbReference type="Pfam" id="PF01180">
    <property type="entry name" value="DHO_dh"/>
    <property type="match status" value="1"/>
</dbReference>
<comment type="subunit">
    <text evidence="5 13">Monomer.</text>
</comment>
<feature type="binding site" evidence="13">
    <location>
        <position position="177"/>
    </location>
    <ligand>
        <name>substrate</name>
    </ligand>
</feature>
<dbReference type="HAMAP" id="MF_00225">
    <property type="entry name" value="DHO_dh_type2"/>
    <property type="match status" value="1"/>
</dbReference>
<dbReference type="EMBL" id="RQXV01000002">
    <property type="protein sequence ID" value="RRD00559.1"/>
    <property type="molecule type" value="Genomic_DNA"/>
</dbReference>
<dbReference type="FunFam" id="3.20.20.70:FF:000028">
    <property type="entry name" value="Dihydroorotate dehydrogenase (quinone)"/>
    <property type="match status" value="1"/>
</dbReference>
<feature type="binding site" evidence="13">
    <location>
        <position position="139"/>
    </location>
    <ligand>
        <name>FMN</name>
        <dbReference type="ChEBI" id="CHEBI:58210"/>
    </ligand>
</feature>
<proteinExistence type="inferred from homology"/>
<feature type="binding site" evidence="13">
    <location>
        <begin position="111"/>
        <end position="115"/>
    </location>
    <ligand>
        <name>substrate</name>
    </ligand>
</feature>
<evidence type="ECO:0000259" key="14">
    <source>
        <dbReference type="Pfam" id="PF01180"/>
    </source>
</evidence>
<dbReference type="PANTHER" id="PTHR48109">
    <property type="entry name" value="DIHYDROOROTATE DEHYDROGENASE (QUINONE), MITOCHONDRIAL-RELATED"/>
    <property type="match status" value="1"/>
</dbReference>
<dbReference type="RefSeq" id="WP_124925140.1">
    <property type="nucleotide sequence ID" value="NZ_BMOH01000003.1"/>
</dbReference>
<dbReference type="NCBIfam" id="NF003645">
    <property type="entry name" value="PRK05286.1-2"/>
    <property type="match status" value="1"/>
</dbReference>
<feature type="binding site" evidence="13">
    <location>
        <begin position="62"/>
        <end position="66"/>
    </location>
    <ligand>
        <name>FMN</name>
        <dbReference type="ChEBI" id="CHEBI:58210"/>
    </ligand>
</feature>
<evidence type="ECO:0000256" key="13">
    <source>
        <dbReference type="HAMAP-Rule" id="MF_00225"/>
    </source>
</evidence>
<comment type="function">
    <text evidence="1 13">Catalyzes the conversion of dihydroorotate to orotate with quinone as electron acceptor.</text>
</comment>
<dbReference type="GO" id="GO:0005737">
    <property type="term" value="C:cytoplasm"/>
    <property type="evidence" value="ECO:0007669"/>
    <property type="project" value="InterPro"/>
</dbReference>
<dbReference type="GO" id="GO:0044205">
    <property type="term" value="P:'de novo' UMP biosynthetic process"/>
    <property type="evidence" value="ECO:0007669"/>
    <property type="project" value="UniProtKB-UniRule"/>
</dbReference>
<feature type="binding site" evidence="13">
    <location>
        <position position="217"/>
    </location>
    <ligand>
        <name>FMN</name>
        <dbReference type="ChEBI" id="CHEBI:58210"/>
    </ligand>
</feature>
<dbReference type="NCBIfam" id="NF003644">
    <property type="entry name" value="PRK05286.1-1"/>
    <property type="match status" value="1"/>
</dbReference>
<dbReference type="InterPro" id="IPR050074">
    <property type="entry name" value="DHO_dehydrogenase"/>
</dbReference>
<dbReference type="InterPro" id="IPR013785">
    <property type="entry name" value="Aldolase_TIM"/>
</dbReference>
<sequence length="341" mass="36398">MLYQAARSLLFKLDPELSHDLSLNSMNLMASVGLNKCLGGKKLSLPTEVMGIQFPNPVGLAAGLDKNGIAIDGMASLGFGFVEVGTVTPRPQPGNPKPRLFRLPEQHAIINRMGFNNEGVDNLLANIEKSRFDGVLGINIGKNFDTPVEKATDDYLICMRKVYSKASYITVNVSSPNTPGLRTLQFGDSLNELLDALKTEQARLAQLHGKYVPVAVKIAPDMSEEEFGLVASSLKSYEMDGVIATNTTLSREGVEGSEFAGEAGGLSGVPVRNASTKAIRILARELDGALPIIGVGGITNGFDAAEKIEAGASLIQVYSGFIYRGPELISESVKAIAELNR</sequence>
<reference evidence="15 16" key="1">
    <citation type="submission" date="2018-11" db="EMBL/GenBank/DDBJ databases">
        <title>The draft genome sequence of Amphritea balenae JAMM 1525T.</title>
        <authorList>
            <person name="Fang Z."/>
            <person name="Zhang Y."/>
            <person name="Han X."/>
        </authorList>
    </citation>
    <scope>NUCLEOTIDE SEQUENCE [LARGE SCALE GENOMIC DNA]</scope>
    <source>
        <strain evidence="15 16">JAMM 1525</strain>
    </source>
</reference>
<feature type="domain" description="Dihydroorotate dehydrogenase catalytic" evidence="14">
    <location>
        <begin position="45"/>
        <end position="336"/>
    </location>
</feature>
<dbReference type="UniPathway" id="UPA00070">
    <property type="reaction ID" value="UER00946"/>
</dbReference>
<dbReference type="InterPro" id="IPR012135">
    <property type="entry name" value="Dihydroorotate_DH_1_2"/>
</dbReference>
<evidence type="ECO:0000256" key="4">
    <source>
        <dbReference type="ARBA" id="ARBA00005359"/>
    </source>
</evidence>
<dbReference type="CDD" id="cd04738">
    <property type="entry name" value="DHOD_2_like"/>
    <property type="match status" value="1"/>
</dbReference>
<feature type="binding site" evidence="13">
    <location>
        <position position="66"/>
    </location>
    <ligand>
        <name>substrate</name>
    </ligand>
</feature>
<dbReference type="PROSITE" id="PS00912">
    <property type="entry name" value="DHODEHASE_2"/>
    <property type="match status" value="1"/>
</dbReference>
<dbReference type="SUPFAM" id="SSF51395">
    <property type="entry name" value="FMN-linked oxidoreductases"/>
    <property type="match status" value="1"/>
</dbReference>
<dbReference type="GO" id="GO:0006207">
    <property type="term" value="P:'de novo' pyrimidine nucleobase biosynthetic process"/>
    <property type="evidence" value="ECO:0007669"/>
    <property type="project" value="UniProtKB-UniRule"/>
</dbReference>
<keyword evidence="9 13" id="KW-0665">Pyrimidine biosynthesis</keyword>
<feature type="binding site" evidence="13">
    <location>
        <position position="86"/>
    </location>
    <ligand>
        <name>FMN</name>
        <dbReference type="ChEBI" id="CHEBI:58210"/>
    </ligand>
</feature>
<name>A0A3P1STM8_9GAMM</name>
<feature type="binding site" evidence="13">
    <location>
        <begin position="246"/>
        <end position="247"/>
    </location>
    <ligand>
        <name>substrate</name>
    </ligand>
</feature>
<dbReference type="EC" id="1.3.5.2" evidence="13"/>
<keyword evidence="7 13" id="KW-0285">Flavoprotein</keyword>
<organism evidence="15 16">
    <name type="scientific">Amphritea balenae</name>
    <dbReference type="NCBI Taxonomy" id="452629"/>
    <lineage>
        <taxon>Bacteria</taxon>
        <taxon>Pseudomonadati</taxon>
        <taxon>Pseudomonadota</taxon>
        <taxon>Gammaproteobacteria</taxon>
        <taxon>Oceanospirillales</taxon>
        <taxon>Oceanospirillaceae</taxon>
        <taxon>Amphritea</taxon>
    </lineage>
</organism>
<dbReference type="NCBIfam" id="TIGR01036">
    <property type="entry name" value="pyrD_sub2"/>
    <property type="match status" value="1"/>
</dbReference>
<dbReference type="PROSITE" id="PS00911">
    <property type="entry name" value="DHODEHASE_1"/>
    <property type="match status" value="1"/>
</dbReference>
<evidence type="ECO:0000256" key="11">
    <source>
        <dbReference type="ARBA" id="ARBA00023136"/>
    </source>
</evidence>
<evidence type="ECO:0000256" key="3">
    <source>
        <dbReference type="ARBA" id="ARBA00005161"/>
    </source>
</evidence>
<feature type="active site" description="Nucleophile" evidence="13">
    <location>
        <position position="175"/>
    </location>
</feature>
<accession>A0A3P1STM8</accession>
<feature type="binding site" evidence="13">
    <location>
        <position position="245"/>
    </location>
    <ligand>
        <name>FMN</name>
        <dbReference type="ChEBI" id="CHEBI:58210"/>
    </ligand>
</feature>
<keyword evidence="6 13" id="KW-1003">Cell membrane</keyword>
<evidence type="ECO:0000256" key="9">
    <source>
        <dbReference type="ARBA" id="ARBA00022975"/>
    </source>
</evidence>
<dbReference type="NCBIfam" id="NF003646">
    <property type="entry name" value="PRK05286.1-4"/>
    <property type="match status" value="1"/>
</dbReference>
<comment type="subcellular location">
    <subcellularLocation>
        <location evidence="2 13">Cell membrane</location>
        <topology evidence="2 13">Peripheral membrane protein</topology>
    </subcellularLocation>
</comment>
<feature type="binding site" evidence="13">
    <location>
        <position position="268"/>
    </location>
    <ligand>
        <name>FMN</name>
        <dbReference type="ChEBI" id="CHEBI:58210"/>
    </ligand>
</feature>
<dbReference type="InterPro" id="IPR005720">
    <property type="entry name" value="Dihydroorotate_DH_cat"/>
</dbReference>
<evidence type="ECO:0000256" key="5">
    <source>
        <dbReference type="ARBA" id="ARBA00011245"/>
    </source>
</evidence>
<dbReference type="OrthoDB" id="9802377at2"/>
<evidence type="ECO:0000256" key="7">
    <source>
        <dbReference type="ARBA" id="ARBA00022630"/>
    </source>
</evidence>
<evidence type="ECO:0000256" key="1">
    <source>
        <dbReference type="ARBA" id="ARBA00003125"/>
    </source>
</evidence>
<feature type="binding site" evidence="13">
    <location>
        <position position="297"/>
    </location>
    <ligand>
        <name>FMN</name>
        <dbReference type="ChEBI" id="CHEBI:58210"/>
    </ligand>
</feature>
<keyword evidence="11 13" id="KW-0472">Membrane</keyword>